<keyword evidence="4" id="KW-1185">Reference proteome</keyword>
<dbReference type="SUPFAM" id="SSF52266">
    <property type="entry name" value="SGNH hydrolase"/>
    <property type="match status" value="1"/>
</dbReference>
<dbReference type="Gene3D" id="3.40.50.1110">
    <property type="entry name" value="SGNH hydrolase"/>
    <property type="match status" value="1"/>
</dbReference>
<accession>A0A7Z0WF69</accession>
<gene>
    <name evidence="3" type="ORF">BLA60_37360</name>
</gene>
<protein>
    <recommendedName>
        <fullName evidence="2">SGNH hydrolase-type esterase domain-containing protein</fullName>
    </recommendedName>
</protein>
<feature type="domain" description="SGNH hydrolase-type esterase" evidence="2">
    <location>
        <begin position="44"/>
        <end position="280"/>
    </location>
</feature>
<evidence type="ECO:0000313" key="3">
    <source>
        <dbReference type="EMBL" id="OLF05187.1"/>
    </source>
</evidence>
<name>A0A7Z0WF69_9PSEU</name>
<reference evidence="3 4" key="1">
    <citation type="submission" date="2016-12" db="EMBL/GenBank/DDBJ databases">
        <title>The draft genome sequence of Actinophytocola xinjiangensis.</title>
        <authorList>
            <person name="Wang W."/>
            <person name="Yuan L."/>
        </authorList>
    </citation>
    <scope>NUCLEOTIDE SEQUENCE [LARGE SCALE GENOMIC DNA]</scope>
    <source>
        <strain evidence="3 4">CGMCC 4.4663</strain>
    </source>
</reference>
<dbReference type="EMBL" id="MSIF01000032">
    <property type="protein sequence ID" value="OLF05187.1"/>
    <property type="molecule type" value="Genomic_DNA"/>
</dbReference>
<feature type="region of interest" description="Disordered" evidence="1">
    <location>
        <begin position="16"/>
        <end position="36"/>
    </location>
</feature>
<dbReference type="InterPro" id="IPR036514">
    <property type="entry name" value="SGNH_hydro_sf"/>
</dbReference>
<organism evidence="3 4">
    <name type="scientific">Actinophytocola xinjiangensis</name>
    <dbReference type="NCBI Taxonomy" id="485602"/>
    <lineage>
        <taxon>Bacteria</taxon>
        <taxon>Bacillati</taxon>
        <taxon>Actinomycetota</taxon>
        <taxon>Actinomycetes</taxon>
        <taxon>Pseudonocardiales</taxon>
        <taxon>Pseudonocardiaceae</taxon>
    </lineage>
</organism>
<comment type="caution">
    <text evidence="3">The sequence shown here is derived from an EMBL/GenBank/DDBJ whole genome shotgun (WGS) entry which is preliminary data.</text>
</comment>
<proteinExistence type="predicted"/>
<dbReference type="AlphaFoldDB" id="A0A7Z0WF69"/>
<dbReference type="Proteomes" id="UP000185696">
    <property type="component" value="Unassembled WGS sequence"/>
</dbReference>
<evidence type="ECO:0000259" key="2">
    <source>
        <dbReference type="Pfam" id="PF13472"/>
    </source>
</evidence>
<evidence type="ECO:0000313" key="4">
    <source>
        <dbReference type="Proteomes" id="UP000185696"/>
    </source>
</evidence>
<dbReference type="InterPro" id="IPR013830">
    <property type="entry name" value="SGNH_hydro"/>
</dbReference>
<sequence>MVSALVVALVAACTGERPREHPAPTSEPAPPATQPAGEQVYVSVGDSYATGYRPAAGGVPAGTSRDGFAYLVARRTGLRLVNVACSGATSTSVRERPGCSPGNRGPGAPDPAGRTQIDEAIEVLRAHEGRVGLVTVVIGGNDLAPCVEAGDVVGCAAGAVGEVRTNLAETLPALREAAGDAPIVGLTYPDVFLGAWGSPDFPDGQALARQSVVLFRDFFNPVLAAEYAKIDATFVDVTEATGGYGALTGAGVPAPVTSVCELTYFCSHTDVHPTPEGHRRIAAAVSGAY</sequence>
<feature type="region of interest" description="Disordered" evidence="1">
    <location>
        <begin position="91"/>
        <end position="114"/>
    </location>
</feature>
<evidence type="ECO:0000256" key="1">
    <source>
        <dbReference type="SAM" id="MobiDB-lite"/>
    </source>
</evidence>
<dbReference type="Pfam" id="PF13472">
    <property type="entry name" value="Lipase_GDSL_2"/>
    <property type="match status" value="1"/>
</dbReference>